<dbReference type="EMBL" id="JAMKFB020000023">
    <property type="protein sequence ID" value="KAL0157941.1"/>
    <property type="molecule type" value="Genomic_DNA"/>
</dbReference>
<name>A0ABD0NAM0_CIRMR</name>
<feature type="region of interest" description="Disordered" evidence="1">
    <location>
        <begin position="1"/>
        <end position="29"/>
    </location>
</feature>
<gene>
    <name evidence="2" type="ORF">M9458_046017</name>
</gene>
<dbReference type="AlphaFoldDB" id="A0ABD0NAM0"/>
<feature type="non-terminal residue" evidence="2">
    <location>
        <position position="99"/>
    </location>
</feature>
<comment type="caution">
    <text evidence="2">The sequence shown here is derived from an EMBL/GenBank/DDBJ whole genome shotgun (WGS) entry which is preliminary data.</text>
</comment>
<feature type="non-terminal residue" evidence="2">
    <location>
        <position position="1"/>
    </location>
</feature>
<evidence type="ECO:0000313" key="3">
    <source>
        <dbReference type="Proteomes" id="UP001529510"/>
    </source>
</evidence>
<proteinExistence type="predicted"/>
<organism evidence="2 3">
    <name type="scientific">Cirrhinus mrigala</name>
    <name type="common">Mrigala</name>
    <dbReference type="NCBI Taxonomy" id="683832"/>
    <lineage>
        <taxon>Eukaryota</taxon>
        <taxon>Metazoa</taxon>
        <taxon>Chordata</taxon>
        <taxon>Craniata</taxon>
        <taxon>Vertebrata</taxon>
        <taxon>Euteleostomi</taxon>
        <taxon>Actinopterygii</taxon>
        <taxon>Neopterygii</taxon>
        <taxon>Teleostei</taxon>
        <taxon>Ostariophysi</taxon>
        <taxon>Cypriniformes</taxon>
        <taxon>Cyprinidae</taxon>
        <taxon>Labeoninae</taxon>
        <taxon>Labeonini</taxon>
        <taxon>Cirrhinus</taxon>
    </lineage>
</organism>
<protein>
    <submittedName>
        <fullName evidence="2">Uncharacterized protein</fullName>
    </submittedName>
</protein>
<dbReference type="Proteomes" id="UP001529510">
    <property type="component" value="Unassembled WGS sequence"/>
</dbReference>
<sequence length="99" mass="10445">TPSIAPPKIEAKEDRKVSPPNTKSPVPVTTAGILPNTLVQKHTEAVNLTLPNHTVPKTTGLVAPAMPQCTASLVPKNPPKLTISEVPTDSTPVQTFPRP</sequence>
<reference evidence="2 3" key="1">
    <citation type="submission" date="2024-05" db="EMBL/GenBank/DDBJ databases">
        <title>Genome sequencing and assembly of Indian major carp, Cirrhinus mrigala (Hamilton, 1822).</title>
        <authorList>
            <person name="Mohindra V."/>
            <person name="Chowdhury L.M."/>
            <person name="Lal K."/>
            <person name="Jena J.K."/>
        </authorList>
    </citation>
    <scope>NUCLEOTIDE SEQUENCE [LARGE SCALE GENOMIC DNA]</scope>
    <source>
        <strain evidence="2">CM1030</strain>
        <tissue evidence="2">Blood</tissue>
    </source>
</reference>
<feature type="compositionally biased region" description="Polar residues" evidence="1">
    <location>
        <begin position="85"/>
        <end position="99"/>
    </location>
</feature>
<evidence type="ECO:0000256" key="1">
    <source>
        <dbReference type="SAM" id="MobiDB-lite"/>
    </source>
</evidence>
<accession>A0ABD0NAM0</accession>
<evidence type="ECO:0000313" key="2">
    <source>
        <dbReference type="EMBL" id="KAL0157941.1"/>
    </source>
</evidence>
<keyword evidence="3" id="KW-1185">Reference proteome</keyword>
<feature type="region of interest" description="Disordered" evidence="1">
    <location>
        <begin position="74"/>
        <end position="99"/>
    </location>
</feature>